<name>A0A2M6W303_9BACT</name>
<comment type="caution">
    <text evidence="1">The sequence shown here is derived from an EMBL/GenBank/DDBJ whole genome shotgun (WGS) entry which is preliminary data.</text>
</comment>
<reference evidence="2" key="1">
    <citation type="submission" date="2017-09" db="EMBL/GenBank/DDBJ databases">
        <title>Depth-based differentiation of microbial function through sediment-hosted aquifers and enrichment of novel symbionts in the deep terrestrial subsurface.</title>
        <authorList>
            <person name="Probst A.J."/>
            <person name="Ladd B."/>
            <person name="Jarett J.K."/>
            <person name="Geller-Mcgrath D.E."/>
            <person name="Sieber C.M.K."/>
            <person name="Emerson J.B."/>
            <person name="Anantharaman K."/>
            <person name="Thomas B.C."/>
            <person name="Malmstrom R."/>
            <person name="Stieglmeier M."/>
            <person name="Klingl A."/>
            <person name="Woyke T."/>
            <person name="Ryan C.M."/>
            <person name="Banfield J.F."/>
        </authorList>
    </citation>
    <scope>NUCLEOTIDE SEQUENCE [LARGE SCALE GENOMIC DNA]</scope>
</reference>
<dbReference type="EMBL" id="PFBX01000049">
    <property type="protein sequence ID" value="PIT87183.1"/>
    <property type="molecule type" value="Genomic_DNA"/>
</dbReference>
<proteinExistence type="predicted"/>
<dbReference type="AlphaFoldDB" id="A0A2M6W303"/>
<gene>
    <name evidence="1" type="ORF">COU31_04455</name>
</gene>
<dbReference type="Proteomes" id="UP000231183">
    <property type="component" value="Unassembled WGS sequence"/>
</dbReference>
<evidence type="ECO:0000313" key="2">
    <source>
        <dbReference type="Proteomes" id="UP000231183"/>
    </source>
</evidence>
<accession>A0A2M6W303</accession>
<dbReference type="Gene3D" id="1.10.10.60">
    <property type="entry name" value="Homeodomain-like"/>
    <property type="match status" value="1"/>
</dbReference>
<organism evidence="1 2">
    <name type="scientific">Candidatus Magasanikbacteria bacterium CG10_big_fil_rev_8_21_14_0_10_40_10</name>
    <dbReference type="NCBI Taxonomy" id="1974648"/>
    <lineage>
        <taxon>Bacteria</taxon>
        <taxon>Candidatus Magasanikiibacteriota</taxon>
    </lineage>
</organism>
<protein>
    <submittedName>
        <fullName evidence="1">Uncharacterized protein</fullName>
    </submittedName>
</protein>
<sequence>MFIKKKINEGKAIKIADLYKKGLMGREIAEELNISLKQVYISLRHQQIPRKSLWEQNKVLFDKKTPSFSLKKNLLNKEKELLIAGVMLYYGEGAKTGRTVDFVNADNKAVKLFLKFLRNICQIDEKRLKFYLYCFSDQNAKKLIEYWSLQLRAGQNQFTKPFIRPSLNRSKRKILHGVLHVRYNDKKLLETILSLCNNTVEKLL</sequence>
<evidence type="ECO:0000313" key="1">
    <source>
        <dbReference type="EMBL" id="PIT87183.1"/>
    </source>
</evidence>